<evidence type="ECO:0000256" key="1">
    <source>
        <dbReference type="SAM" id="MobiDB-lite"/>
    </source>
</evidence>
<dbReference type="AlphaFoldDB" id="A0A9W8PW55"/>
<organism evidence="2 3">
    <name type="scientific">Fusarium irregulare</name>
    <dbReference type="NCBI Taxonomy" id="2494466"/>
    <lineage>
        <taxon>Eukaryota</taxon>
        <taxon>Fungi</taxon>
        <taxon>Dikarya</taxon>
        <taxon>Ascomycota</taxon>
        <taxon>Pezizomycotina</taxon>
        <taxon>Sordariomycetes</taxon>
        <taxon>Hypocreomycetidae</taxon>
        <taxon>Hypocreales</taxon>
        <taxon>Nectriaceae</taxon>
        <taxon>Fusarium</taxon>
        <taxon>Fusarium incarnatum-equiseti species complex</taxon>
    </lineage>
</organism>
<proteinExistence type="predicted"/>
<reference evidence="2" key="1">
    <citation type="submission" date="2022-10" db="EMBL/GenBank/DDBJ databases">
        <title>Fusarium specimens isolated from Avocado Roots.</title>
        <authorList>
            <person name="Stajich J."/>
            <person name="Roper C."/>
            <person name="Heimlech-Rivalta G."/>
        </authorList>
    </citation>
    <scope>NUCLEOTIDE SEQUENCE</scope>
    <source>
        <strain evidence="2">CF00143</strain>
    </source>
</reference>
<feature type="region of interest" description="Disordered" evidence="1">
    <location>
        <begin position="108"/>
        <end position="129"/>
    </location>
</feature>
<sequence length="129" mass="14482">MTDAERRSRYRKHLMKRQGGERGHVKTSAPRSEGVAFEDAINTMIQTDIDPDSGQGSRSLSSPEMSAREERVPVISSPDGSIDREAHTMPLRPRTQLDNMINDVIEQYEDEGDADRQQLVTANQDNLGQ</sequence>
<dbReference type="Proteomes" id="UP001152130">
    <property type="component" value="Unassembled WGS sequence"/>
</dbReference>
<gene>
    <name evidence="2" type="ORF">NW766_002717</name>
</gene>
<feature type="compositionally biased region" description="Polar residues" evidence="1">
    <location>
        <begin position="118"/>
        <end position="129"/>
    </location>
</feature>
<keyword evidence="3" id="KW-1185">Reference proteome</keyword>
<name>A0A9W8PW55_9HYPO</name>
<comment type="caution">
    <text evidence="2">The sequence shown here is derived from an EMBL/GenBank/DDBJ whole genome shotgun (WGS) entry which is preliminary data.</text>
</comment>
<accession>A0A9W8PW55</accession>
<dbReference type="EMBL" id="JAPDHF010000004">
    <property type="protein sequence ID" value="KAJ4019017.1"/>
    <property type="molecule type" value="Genomic_DNA"/>
</dbReference>
<feature type="region of interest" description="Disordered" evidence="1">
    <location>
        <begin position="1"/>
        <end position="94"/>
    </location>
</feature>
<evidence type="ECO:0000313" key="3">
    <source>
        <dbReference type="Proteomes" id="UP001152130"/>
    </source>
</evidence>
<evidence type="ECO:0000313" key="2">
    <source>
        <dbReference type="EMBL" id="KAJ4019017.1"/>
    </source>
</evidence>
<feature type="compositionally biased region" description="Polar residues" evidence="1">
    <location>
        <begin position="54"/>
        <end position="64"/>
    </location>
</feature>
<protein>
    <submittedName>
        <fullName evidence="2">Uncharacterized protein</fullName>
    </submittedName>
</protein>